<dbReference type="Pfam" id="PF12796">
    <property type="entry name" value="Ank_2"/>
    <property type="match status" value="2"/>
</dbReference>
<dbReference type="Proteomes" id="UP000007879">
    <property type="component" value="Unassembled WGS sequence"/>
</dbReference>
<sequence length="1042" mass="116755">MAKKSDQNLTQNLLKIVDNGNLATLRNLLTNESVNVDATNKHGEGALHIAAGYGRLEIVKELRQFGARLDISDKQGDTPLYWASRHGHNDVVIYLCSNGVDINHQDKSGETATHVAARYGHPDVLESLISFNANLDIQDNDGDTPVLCACWHGFQNIVERLILAGSSLSLTNRDGDTVLHVSSVRGNYTIVRYLCEKGSDLNAVNKEGQTPLYLATKRNHLDIVQFFCEQGCNLNIQDKNGNTPLHEACKDGKLSLVHTLFAAHCKLNVCNKQGMTPLHLAALHNHIEIARHLCSAGSDLNIQDNEGLTVDQLAASTGNNSLAAMLKTLHQEGMRDKCLHEITLGMVQVNKVRLLVCGAADVGKTTLIGSLKARFLRSLRPTKFGGSYLGPAAYRHTFGFCVEQLNIPNAGEFSVWDFSGHKDYYLTHEYFLESRNTIYIVMYNRLHSYEQQLAQVRFWLAMIKSKHRPSKFIHYGGHAGQKPFVILVQSFADNPNQLPPILFGYNMEDHFDATTSHMRTSSNGVKDRIMSVQEPKRLLQQLVGEFGHHFMFTDKVFCLDCRQPRGREIQSLRSLLGTLRQSMLKEQPWVPQLVTTLQQTLPTWRKEYSQFPVMTWEAFLLCVQEQVNPLVTPETLQLVAKALNDTGEIIYITEGKLENLLVLNPDWLGQRIFGPALAPEDSLSPQFNSVTGLISLREIRRVYPELDPLSVAHLMEHFELCQPVGNREAYQFPLLIRMEPLYGLWEKDPQLTVYAGIRLETSSEANIFSPSVFPRAQLHIRNIFSDDIEDQEVIFWSDGLKCCRGEVEICVRQPEPNRSIEIAVRGTEDCRTECFALLQQFYEILSNIILDSNPGTSFTLKVLSTRSMAEHQKNPHMYSSMEIFNAERNTGVLNSPNAEIGSGESIVDLLCCGCKELEISVKSAPFTSIRDIPLKTRVELCRMLDPPDPFGRDWCLLALQLGVQEDVPVIDVSSDMGSPTDKLLLAWENRSHETVVMLVDALTGIGREDVAAELVNGLSPFSNPRNSLFVNIDGVVSTSYVV</sequence>
<dbReference type="InterPro" id="IPR036770">
    <property type="entry name" value="Ankyrin_rpt-contain_sf"/>
</dbReference>
<dbReference type="Gene3D" id="1.25.40.20">
    <property type="entry name" value="Ankyrin repeat-containing domain"/>
    <property type="match status" value="5"/>
</dbReference>
<dbReference type="SMART" id="SM00005">
    <property type="entry name" value="DEATH"/>
    <property type="match status" value="1"/>
</dbReference>
<dbReference type="STRING" id="400682.A0A1X7VXZ0"/>
<organism evidence="5">
    <name type="scientific">Amphimedon queenslandica</name>
    <name type="common">Sponge</name>
    <dbReference type="NCBI Taxonomy" id="400682"/>
    <lineage>
        <taxon>Eukaryota</taxon>
        <taxon>Metazoa</taxon>
        <taxon>Porifera</taxon>
        <taxon>Demospongiae</taxon>
        <taxon>Heteroscleromorpha</taxon>
        <taxon>Haplosclerida</taxon>
        <taxon>Niphatidae</taxon>
        <taxon>Amphimedon</taxon>
    </lineage>
</organism>
<feature type="repeat" description="ANK" evidence="3">
    <location>
        <begin position="141"/>
        <end position="173"/>
    </location>
</feature>
<dbReference type="KEGG" id="aqu:100633578"/>
<dbReference type="PROSITE" id="PS50297">
    <property type="entry name" value="ANK_REP_REGION"/>
    <property type="match status" value="7"/>
</dbReference>
<feature type="repeat" description="ANK" evidence="3">
    <location>
        <begin position="75"/>
        <end position="107"/>
    </location>
</feature>
<dbReference type="EnsemblMetazoa" id="Aqu2.1.44299_001">
    <property type="protein sequence ID" value="Aqu2.1.44299_001"/>
    <property type="gene ID" value="Aqu2.1.44299"/>
</dbReference>
<dbReference type="GO" id="GO:0007165">
    <property type="term" value="P:signal transduction"/>
    <property type="evidence" value="ECO:0007669"/>
    <property type="project" value="InterPro"/>
</dbReference>
<dbReference type="InParanoid" id="A0A1X7VXZ0"/>
<dbReference type="SMART" id="SM00248">
    <property type="entry name" value="ANK"/>
    <property type="match status" value="8"/>
</dbReference>
<keyword evidence="6" id="KW-1185">Reference proteome</keyword>
<feature type="repeat" description="ANK" evidence="3">
    <location>
        <begin position="273"/>
        <end position="305"/>
    </location>
</feature>
<evidence type="ECO:0000256" key="2">
    <source>
        <dbReference type="ARBA" id="ARBA00023043"/>
    </source>
</evidence>
<dbReference type="InterPro" id="IPR002110">
    <property type="entry name" value="Ankyrin_rpt"/>
</dbReference>
<dbReference type="AlphaFoldDB" id="A0A1X7VXZ0"/>
<reference evidence="6" key="1">
    <citation type="journal article" date="2010" name="Nature">
        <title>The Amphimedon queenslandica genome and the evolution of animal complexity.</title>
        <authorList>
            <person name="Srivastava M."/>
            <person name="Simakov O."/>
            <person name="Chapman J."/>
            <person name="Fahey B."/>
            <person name="Gauthier M.E."/>
            <person name="Mitros T."/>
            <person name="Richards G.S."/>
            <person name="Conaco C."/>
            <person name="Dacre M."/>
            <person name="Hellsten U."/>
            <person name="Larroux C."/>
            <person name="Putnam N.H."/>
            <person name="Stanke M."/>
            <person name="Adamska M."/>
            <person name="Darling A."/>
            <person name="Degnan S.M."/>
            <person name="Oakley T.H."/>
            <person name="Plachetzki D.C."/>
            <person name="Zhai Y."/>
            <person name="Adamski M."/>
            <person name="Calcino A."/>
            <person name="Cummins S.F."/>
            <person name="Goodstein D.M."/>
            <person name="Harris C."/>
            <person name="Jackson D.J."/>
            <person name="Leys S.P."/>
            <person name="Shu S."/>
            <person name="Woodcroft B.J."/>
            <person name="Vervoort M."/>
            <person name="Kosik K.S."/>
            <person name="Manning G."/>
            <person name="Degnan B.M."/>
            <person name="Rokhsar D.S."/>
        </authorList>
    </citation>
    <scope>NUCLEOTIDE SEQUENCE [LARGE SCALE GENOMIC DNA]</scope>
</reference>
<dbReference type="PROSITE" id="PS50088">
    <property type="entry name" value="ANK_REPEAT"/>
    <property type="match status" value="8"/>
</dbReference>
<dbReference type="EnsemblMetazoa" id="XM_019997106.1">
    <property type="protein sequence ID" value="XP_019852665.1"/>
    <property type="gene ID" value="LOC100633578"/>
</dbReference>
<dbReference type="PANTHER" id="PTHR24173">
    <property type="entry name" value="ANKYRIN REPEAT CONTAINING"/>
    <property type="match status" value="1"/>
</dbReference>
<reference evidence="5" key="2">
    <citation type="submission" date="2017-05" db="UniProtKB">
        <authorList>
            <consortium name="EnsemblMetazoa"/>
        </authorList>
    </citation>
    <scope>IDENTIFICATION</scope>
</reference>
<dbReference type="PRINTS" id="PR01415">
    <property type="entry name" value="ANKYRIN"/>
</dbReference>
<accession>A0A1X7VXZ0</accession>
<dbReference type="Pfam" id="PF13637">
    <property type="entry name" value="Ank_4"/>
    <property type="match status" value="1"/>
</dbReference>
<dbReference type="OMA" id="EPYHMAY"/>
<dbReference type="eggNOG" id="KOG0032">
    <property type="taxonomic scope" value="Eukaryota"/>
</dbReference>
<dbReference type="Pfam" id="PF00531">
    <property type="entry name" value="Death"/>
    <property type="match status" value="1"/>
</dbReference>
<feature type="domain" description="Death" evidence="4">
    <location>
        <begin position="939"/>
        <end position="1018"/>
    </location>
</feature>
<dbReference type="SUPFAM" id="SSF47986">
    <property type="entry name" value="DEATH domain"/>
    <property type="match status" value="1"/>
</dbReference>
<dbReference type="SUPFAM" id="SSF48403">
    <property type="entry name" value="Ankyrin repeat"/>
    <property type="match status" value="1"/>
</dbReference>
<dbReference type="InterPro" id="IPR027417">
    <property type="entry name" value="P-loop_NTPase"/>
</dbReference>
<evidence type="ECO:0000313" key="6">
    <source>
        <dbReference type="Proteomes" id="UP000007879"/>
    </source>
</evidence>
<dbReference type="SUPFAM" id="SSF52540">
    <property type="entry name" value="P-loop containing nucleoside triphosphate hydrolases"/>
    <property type="match status" value="1"/>
</dbReference>
<feature type="repeat" description="ANK" evidence="3">
    <location>
        <begin position="42"/>
        <end position="74"/>
    </location>
</feature>
<keyword evidence="2 3" id="KW-0040">ANK repeat</keyword>
<dbReference type="Gene3D" id="3.40.50.300">
    <property type="entry name" value="P-loop containing nucleotide triphosphate hydrolases"/>
    <property type="match status" value="1"/>
</dbReference>
<evidence type="ECO:0000259" key="4">
    <source>
        <dbReference type="PROSITE" id="PS50017"/>
    </source>
</evidence>
<dbReference type="Pfam" id="PF08477">
    <property type="entry name" value="Roc"/>
    <property type="match status" value="1"/>
</dbReference>
<dbReference type="OrthoDB" id="504170at2759"/>
<dbReference type="InterPro" id="IPR000488">
    <property type="entry name" value="Death_dom"/>
</dbReference>
<dbReference type="PROSITE" id="PS50017">
    <property type="entry name" value="DEATH_DOMAIN"/>
    <property type="match status" value="1"/>
</dbReference>
<gene>
    <name evidence="5" type="primary">100633578</name>
</gene>
<dbReference type="Gene3D" id="1.10.533.10">
    <property type="entry name" value="Death Domain, Fas"/>
    <property type="match status" value="1"/>
</dbReference>
<dbReference type="Pfam" id="PF00023">
    <property type="entry name" value="Ank"/>
    <property type="match status" value="1"/>
</dbReference>
<feature type="repeat" description="ANK" evidence="3">
    <location>
        <begin position="174"/>
        <end position="206"/>
    </location>
</feature>
<evidence type="ECO:0000256" key="3">
    <source>
        <dbReference type="PROSITE-ProRule" id="PRU00023"/>
    </source>
</evidence>
<proteinExistence type="predicted"/>
<evidence type="ECO:0000256" key="1">
    <source>
        <dbReference type="ARBA" id="ARBA00022737"/>
    </source>
</evidence>
<evidence type="ECO:0000313" key="5">
    <source>
        <dbReference type="EnsemblMetazoa" id="Aqu2.1.44299_001"/>
    </source>
</evidence>
<feature type="repeat" description="ANK" evidence="3">
    <location>
        <begin position="240"/>
        <end position="272"/>
    </location>
</feature>
<feature type="repeat" description="ANK" evidence="3">
    <location>
        <begin position="207"/>
        <end position="239"/>
    </location>
</feature>
<keyword evidence="1" id="KW-0677">Repeat</keyword>
<feature type="repeat" description="ANK" evidence="3">
    <location>
        <begin position="108"/>
        <end position="140"/>
    </location>
</feature>
<protein>
    <recommendedName>
        <fullName evidence="4">Death domain-containing protein</fullName>
    </recommendedName>
</protein>
<dbReference type="InterPro" id="IPR011029">
    <property type="entry name" value="DEATH-like_dom_sf"/>
</dbReference>
<name>A0A1X7VXZ0_AMPQE</name>
<dbReference type="PANTHER" id="PTHR24173:SF74">
    <property type="entry name" value="ANKYRIN REPEAT DOMAIN-CONTAINING PROTEIN 16"/>
    <property type="match status" value="1"/>
</dbReference>